<dbReference type="GO" id="GO:0008270">
    <property type="term" value="F:zinc ion binding"/>
    <property type="evidence" value="ECO:0007669"/>
    <property type="project" value="InterPro"/>
</dbReference>
<evidence type="ECO:0000313" key="8">
    <source>
        <dbReference type="Proteomes" id="UP000028045"/>
    </source>
</evidence>
<dbReference type="SMART" id="SM00906">
    <property type="entry name" value="Fungal_trans"/>
    <property type="match status" value="1"/>
</dbReference>
<dbReference type="SUPFAM" id="SSF57701">
    <property type="entry name" value="Zn2/Cys6 DNA-binding domain"/>
    <property type="match status" value="1"/>
</dbReference>
<keyword evidence="2" id="KW-0805">Transcription regulation</keyword>
<dbReference type="Proteomes" id="UP000028045">
    <property type="component" value="Unassembled WGS sequence"/>
</dbReference>
<feature type="compositionally biased region" description="Low complexity" evidence="5">
    <location>
        <begin position="239"/>
        <end position="254"/>
    </location>
</feature>
<dbReference type="PANTHER" id="PTHR47840">
    <property type="entry name" value="ZN(II)2CYS6 TRANSCRIPTION FACTOR (EUROFUNG)-RELATED"/>
    <property type="match status" value="1"/>
</dbReference>
<proteinExistence type="predicted"/>
<dbReference type="CDD" id="cd12148">
    <property type="entry name" value="fungal_TF_MHR"/>
    <property type="match status" value="1"/>
</dbReference>
<dbReference type="GO" id="GO:0006351">
    <property type="term" value="P:DNA-templated transcription"/>
    <property type="evidence" value="ECO:0007669"/>
    <property type="project" value="InterPro"/>
</dbReference>
<gene>
    <name evidence="7" type="ORF">S7711_02908</name>
</gene>
<accession>A0A084B294</accession>
<evidence type="ECO:0000256" key="4">
    <source>
        <dbReference type="ARBA" id="ARBA00023242"/>
    </source>
</evidence>
<evidence type="ECO:0000259" key="6">
    <source>
        <dbReference type="SMART" id="SM00906"/>
    </source>
</evidence>
<dbReference type="Gene3D" id="4.10.240.10">
    <property type="entry name" value="Zn(2)-C6 fungal-type DNA-binding domain"/>
    <property type="match status" value="1"/>
</dbReference>
<keyword evidence="3" id="KW-0804">Transcription</keyword>
<dbReference type="InterPro" id="IPR007219">
    <property type="entry name" value="XnlR_reg_dom"/>
</dbReference>
<reference evidence="7 8" key="1">
    <citation type="journal article" date="2014" name="BMC Genomics">
        <title>Comparative genome sequencing reveals chemotype-specific gene clusters in the toxigenic black mold Stachybotrys.</title>
        <authorList>
            <person name="Semeiks J."/>
            <person name="Borek D."/>
            <person name="Otwinowski Z."/>
            <person name="Grishin N.V."/>
        </authorList>
    </citation>
    <scope>NUCLEOTIDE SEQUENCE [LARGE SCALE GENOMIC DNA]</scope>
    <source>
        <strain evidence="8">CBS 109288 / IBT 7711</strain>
    </source>
</reference>
<dbReference type="EMBL" id="KL648207">
    <property type="protein sequence ID" value="KEY71673.1"/>
    <property type="molecule type" value="Genomic_DNA"/>
</dbReference>
<keyword evidence="8" id="KW-1185">Reference proteome</keyword>
<evidence type="ECO:0000256" key="1">
    <source>
        <dbReference type="ARBA" id="ARBA00022723"/>
    </source>
</evidence>
<evidence type="ECO:0000256" key="2">
    <source>
        <dbReference type="ARBA" id="ARBA00023015"/>
    </source>
</evidence>
<name>A0A084B294_STACB</name>
<evidence type="ECO:0000256" key="5">
    <source>
        <dbReference type="SAM" id="MobiDB-lite"/>
    </source>
</evidence>
<dbReference type="GO" id="GO:0003677">
    <property type="term" value="F:DNA binding"/>
    <property type="evidence" value="ECO:0007669"/>
    <property type="project" value="InterPro"/>
</dbReference>
<keyword evidence="1" id="KW-0479">Metal-binding</keyword>
<dbReference type="PANTHER" id="PTHR47840:SF1">
    <property type="entry name" value="ZN(II)2CYS6 TRANSCRIPTION FACTOR (EUROFUNG)"/>
    <property type="match status" value="1"/>
</dbReference>
<organism evidence="7 8">
    <name type="scientific">Stachybotrys chartarum (strain CBS 109288 / IBT 7711)</name>
    <name type="common">Toxic black mold</name>
    <name type="synonym">Stilbospora chartarum</name>
    <dbReference type="NCBI Taxonomy" id="1280523"/>
    <lineage>
        <taxon>Eukaryota</taxon>
        <taxon>Fungi</taxon>
        <taxon>Dikarya</taxon>
        <taxon>Ascomycota</taxon>
        <taxon>Pezizomycotina</taxon>
        <taxon>Sordariomycetes</taxon>
        <taxon>Hypocreomycetidae</taxon>
        <taxon>Hypocreales</taxon>
        <taxon>Stachybotryaceae</taxon>
        <taxon>Stachybotrys</taxon>
    </lineage>
</organism>
<sequence>MAETSNAVALLEVRDSTTDLDHHAGLVAAKPGSGVGVGHVDVFPVGWVQANGLCPDEDPFVADFGDRDVLESGTLSLRDDKDSLRGIHFVVIGCRRRKIRCKYASPDDAVCTPCQQRGAACLSQEYDAAAAAASPAAAEPDKDLRERLGRLEALMGKLMERGVDVEAAMEEEHRWPDRGQHPSPGLQDSLGLTLQIAAEEPCSDLLGSSAVRNARRVACEVATRCPITVMQHHIPASPPDTSSSSSPAPNAAGPLAQPPLYAAASRALHALFPPPDVLGALAYTSSSVEYVLLALFSQREQEAGKPEPRSVLAVVPPITSHPALLGKRLAQLAVSVQQLPPSFATEQLRFSKSIAETTGEWIAAVQRHVASNDDLITCQEGLECLLLSAFYLGDGGQLRKAWLTTRRALAMAQLLGLDRAAATLRSCDPSGDPNHRPQPASLWFRANCSDRYYSLILGLPTGSRDASFAAGLDDDGNDEQPIDKLGRLYTVIAGKIAERNEAAAGSSDVYGLTLALDLDLDRAAQHMNTVWWATPSFAGSLTACSAGATEDHDDDTVLQAARLKLQARHYLMLMLVHLPYLLRDGEGRRYEYNRATCMQAGRAILERFLEFRRVFVRLVSGRHIDYSALIAAMTLVLGYLRVQNREGKSDEMARDRALVEQVRDTMLDLGARNKDKLSTESADIITQLLPIVEQDNTDKEMKDLQLNVPFLAPAGAADAGQQDETAWDEFGTGWNWMAGTGWMDDAGDAGVLQGVDATYWNMVNGWNPAV</sequence>
<evidence type="ECO:0000313" key="7">
    <source>
        <dbReference type="EMBL" id="KEY71673.1"/>
    </source>
</evidence>
<feature type="region of interest" description="Disordered" evidence="5">
    <location>
        <begin position="232"/>
        <end position="254"/>
    </location>
</feature>
<dbReference type="InterPro" id="IPR001138">
    <property type="entry name" value="Zn2Cys6_DnaBD"/>
</dbReference>
<dbReference type="InterPro" id="IPR036864">
    <property type="entry name" value="Zn2-C6_fun-type_DNA-bd_sf"/>
</dbReference>
<dbReference type="HOGENOM" id="CLU_004804_0_1_1"/>
<dbReference type="OrthoDB" id="5392779at2759"/>
<dbReference type="GO" id="GO:0000981">
    <property type="term" value="F:DNA-binding transcription factor activity, RNA polymerase II-specific"/>
    <property type="evidence" value="ECO:0007669"/>
    <property type="project" value="InterPro"/>
</dbReference>
<keyword evidence="4" id="KW-0539">Nucleus</keyword>
<feature type="domain" description="Xylanolytic transcriptional activator regulatory" evidence="6">
    <location>
        <begin position="401"/>
        <end position="479"/>
    </location>
</feature>
<dbReference type="CDD" id="cd00067">
    <property type="entry name" value="GAL4"/>
    <property type="match status" value="1"/>
</dbReference>
<evidence type="ECO:0000256" key="3">
    <source>
        <dbReference type="ARBA" id="ARBA00023163"/>
    </source>
</evidence>
<dbReference type="AlphaFoldDB" id="A0A084B294"/>
<protein>
    <recommendedName>
        <fullName evidence="6">Xylanolytic transcriptional activator regulatory domain-containing protein</fullName>
    </recommendedName>
</protein>